<evidence type="ECO:0000256" key="20">
    <source>
        <dbReference type="PROSITE-ProRule" id="PRU10141"/>
    </source>
</evidence>
<dbReference type="InterPro" id="IPR020635">
    <property type="entry name" value="Tyr_kinase_cat_dom"/>
</dbReference>
<evidence type="ECO:0000256" key="15">
    <source>
        <dbReference type="ARBA" id="ARBA00023136"/>
    </source>
</evidence>
<dbReference type="InterPro" id="IPR019748">
    <property type="entry name" value="FERM_central"/>
</dbReference>
<dbReference type="PROSITE" id="PS00109">
    <property type="entry name" value="PROTEIN_KINASE_TYR"/>
    <property type="match status" value="1"/>
</dbReference>
<evidence type="ECO:0000259" key="23">
    <source>
        <dbReference type="PROSITE" id="PS50057"/>
    </source>
</evidence>
<dbReference type="InterPro" id="IPR019749">
    <property type="entry name" value="Band_41_domain"/>
</dbReference>
<dbReference type="GO" id="GO:0008284">
    <property type="term" value="P:positive regulation of cell population proliferation"/>
    <property type="evidence" value="ECO:0007669"/>
    <property type="project" value="UniProtKB-ARBA"/>
</dbReference>
<evidence type="ECO:0000256" key="5">
    <source>
        <dbReference type="ARBA" id="ARBA00009176"/>
    </source>
</evidence>
<feature type="compositionally biased region" description="Basic and acidic residues" evidence="21">
    <location>
        <begin position="682"/>
        <end position="692"/>
    </location>
</feature>
<dbReference type="Gene3D" id="2.30.29.30">
    <property type="entry name" value="Pleckstrin-homology domain (PH domain)/Phosphotyrosine-binding domain (PTB)"/>
    <property type="match status" value="1"/>
</dbReference>
<dbReference type="InterPro" id="IPR011993">
    <property type="entry name" value="PH-like_dom_sf"/>
</dbReference>
<comment type="similarity">
    <text evidence="19">Belongs to the protein kinase superfamily. Tyr protein kinase family. Fes/fps subfamily.</text>
</comment>
<dbReference type="GO" id="GO:0004715">
    <property type="term" value="F:non-membrane spanning protein tyrosine kinase activity"/>
    <property type="evidence" value="ECO:0007669"/>
    <property type="project" value="UniProtKB-EC"/>
</dbReference>
<dbReference type="InterPro" id="IPR000299">
    <property type="entry name" value="FERM_domain"/>
</dbReference>
<dbReference type="GO" id="GO:0007172">
    <property type="term" value="P:signal complex assembly"/>
    <property type="evidence" value="ECO:0007669"/>
    <property type="project" value="InterPro"/>
</dbReference>
<evidence type="ECO:0000313" key="24">
    <source>
        <dbReference type="EMBL" id="AWO95711.1"/>
    </source>
</evidence>
<reference evidence="24 25" key="1">
    <citation type="submission" date="2017-12" db="EMBL/GenBank/DDBJ databases">
        <title>Integrating genomic resources of turbot (Scophthalmus maximus) in depth evaluation of genetic and physical mapping variation across individuals.</title>
        <authorList>
            <person name="Martinez P."/>
        </authorList>
    </citation>
    <scope>NUCLEOTIDE SEQUENCE [LARGE SCALE GENOMIC DNA]</scope>
</reference>
<keyword evidence="17" id="KW-0966">Cell projection</keyword>
<dbReference type="InterPro" id="IPR049385">
    <property type="entry name" value="FAK1-like_FERM_C"/>
</dbReference>
<dbReference type="InterPro" id="IPR041390">
    <property type="entry name" value="FADK_N"/>
</dbReference>
<feature type="binding site" evidence="20">
    <location>
        <position position="453"/>
    </location>
    <ligand>
        <name>ATP</name>
        <dbReference type="ChEBI" id="CHEBI:30616"/>
    </ligand>
</feature>
<evidence type="ECO:0000256" key="10">
    <source>
        <dbReference type="ARBA" id="ARBA00022679"/>
    </source>
</evidence>
<keyword evidence="10" id="KW-0808">Transferase</keyword>
<keyword evidence="11 20" id="KW-0547">Nucleotide-binding</keyword>
<keyword evidence="16" id="KW-0829">Tyrosine-protein kinase</keyword>
<feature type="region of interest" description="Disordered" evidence="21">
    <location>
        <begin position="1000"/>
        <end position="1033"/>
    </location>
</feature>
<dbReference type="InterPro" id="IPR029071">
    <property type="entry name" value="Ubiquitin-like_domsf"/>
</dbReference>
<dbReference type="Proteomes" id="UP000246464">
    <property type="component" value="Chromosome 1"/>
</dbReference>
<dbReference type="PANTHER" id="PTHR46221:SF11">
    <property type="entry name" value="NON-SPECIFIC PROTEIN-TYROSINE KINASE"/>
    <property type="match status" value="1"/>
</dbReference>
<proteinExistence type="inferred from homology"/>
<dbReference type="InterPro" id="IPR001910">
    <property type="entry name" value="Inosine/uridine_hydrolase_dom"/>
</dbReference>
<dbReference type="Gene3D" id="1.10.510.10">
    <property type="entry name" value="Transferase(Phosphotransferase) domain 1"/>
    <property type="match status" value="1"/>
</dbReference>
<evidence type="ECO:0000256" key="16">
    <source>
        <dbReference type="ARBA" id="ARBA00023137"/>
    </source>
</evidence>
<evidence type="ECO:0000256" key="19">
    <source>
        <dbReference type="ARBA" id="ARBA00061333"/>
    </source>
</evidence>
<dbReference type="FunFam" id="1.10.510.10:FF:000027">
    <property type="entry name" value="Receptor protein-tyrosine kinase"/>
    <property type="match status" value="1"/>
</dbReference>
<evidence type="ECO:0000256" key="11">
    <source>
        <dbReference type="ARBA" id="ARBA00022741"/>
    </source>
</evidence>
<dbReference type="SUPFAM" id="SSF50729">
    <property type="entry name" value="PH domain-like"/>
    <property type="match status" value="1"/>
</dbReference>
<evidence type="ECO:0000256" key="7">
    <source>
        <dbReference type="ARBA" id="ARBA00022475"/>
    </source>
</evidence>
<dbReference type="InterPro" id="IPR014352">
    <property type="entry name" value="FERM/acyl-CoA-bd_prot_sf"/>
</dbReference>
<dbReference type="InterPro" id="IPR036452">
    <property type="entry name" value="Ribo_hydro-like"/>
</dbReference>
<dbReference type="EMBL" id="CP026243">
    <property type="protein sequence ID" value="AWO95711.1"/>
    <property type="molecule type" value="Genomic_DNA"/>
</dbReference>
<comment type="catalytic activity">
    <reaction evidence="18">
        <text>L-tyrosyl-[protein] + ATP = O-phospho-L-tyrosyl-[protein] + ADP + H(+)</text>
        <dbReference type="Rhea" id="RHEA:10596"/>
        <dbReference type="Rhea" id="RHEA-COMP:10136"/>
        <dbReference type="Rhea" id="RHEA-COMP:20101"/>
        <dbReference type="ChEBI" id="CHEBI:15378"/>
        <dbReference type="ChEBI" id="CHEBI:30616"/>
        <dbReference type="ChEBI" id="CHEBI:46858"/>
        <dbReference type="ChEBI" id="CHEBI:61978"/>
        <dbReference type="ChEBI" id="CHEBI:456216"/>
        <dbReference type="EC" id="2.7.10.2"/>
    </reaction>
</comment>
<dbReference type="SUPFAM" id="SSF53590">
    <property type="entry name" value="Nucleoside hydrolase"/>
    <property type="match status" value="1"/>
</dbReference>
<evidence type="ECO:0000256" key="6">
    <source>
        <dbReference type="ARBA" id="ARBA00011903"/>
    </source>
</evidence>
<evidence type="ECO:0000256" key="3">
    <source>
        <dbReference type="ARBA" id="ARBA00004413"/>
    </source>
</evidence>
<dbReference type="PRINTS" id="PR00109">
    <property type="entry name" value="TYRKINASE"/>
</dbReference>
<dbReference type="GO" id="GO:0016799">
    <property type="term" value="F:hydrolase activity, hydrolyzing N-glycosyl compounds"/>
    <property type="evidence" value="ECO:0007669"/>
    <property type="project" value="InterPro"/>
</dbReference>
<dbReference type="CDD" id="cd02649">
    <property type="entry name" value="nuc_hydro_CeIAG"/>
    <property type="match status" value="1"/>
</dbReference>
<gene>
    <name evidence="24" type="ORF">SMAX5B_016657</name>
</gene>
<evidence type="ECO:0000313" key="25">
    <source>
        <dbReference type="Proteomes" id="UP000246464"/>
    </source>
</evidence>
<dbReference type="Gene3D" id="3.90.245.10">
    <property type="entry name" value="Ribonucleoside hydrolase-like"/>
    <property type="match status" value="1"/>
</dbReference>
<dbReference type="SMART" id="SM00295">
    <property type="entry name" value="B41"/>
    <property type="match status" value="1"/>
</dbReference>
<dbReference type="PROSITE" id="PS50011">
    <property type="entry name" value="PROTEIN_KINASE_DOM"/>
    <property type="match status" value="1"/>
</dbReference>
<dbReference type="Pfam" id="PF18038">
    <property type="entry name" value="FERM_N_2"/>
    <property type="match status" value="1"/>
</dbReference>
<feature type="compositionally biased region" description="Pro residues" evidence="21">
    <location>
        <begin position="847"/>
        <end position="859"/>
    </location>
</feature>
<keyword evidence="7" id="KW-1003">Cell membrane</keyword>
<name>A0A2U9AVS5_SCOMX</name>
<evidence type="ECO:0000256" key="14">
    <source>
        <dbReference type="ARBA" id="ARBA00022949"/>
    </source>
</evidence>
<evidence type="ECO:0000256" key="13">
    <source>
        <dbReference type="ARBA" id="ARBA00022840"/>
    </source>
</evidence>
<dbReference type="Gene3D" id="1.20.80.10">
    <property type="match status" value="1"/>
</dbReference>
<dbReference type="GO" id="GO:0005737">
    <property type="term" value="C:cytoplasm"/>
    <property type="evidence" value="ECO:0007669"/>
    <property type="project" value="UniProtKB-SubCell"/>
</dbReference>
<dbReference type="SUPFAM" id="SSF68993">
    <property type="entry name" value="FAT domain of focal adhesion kinase"/>
    <property type="match status" value="1"/>
</dbReference>
<dbReference type="Gene3D" id="3.10.20.90">
    <property type="entry name" value="Phosphatidylinositol 3-kinase Catalytic Subunit, Chain A, domain 1"/>
    <property type="match status" value="1"/>
</dbReference>
<dbReference type="Gene3D" id="3.30.200.20">
    <property type="entry name" value="Phosphorylase Kinase, domain 1"/>
    <property type="match status" value="1"/>
</dbReference>
<evidence type="ECO:0000256" key="8">
    <source>
        <dbReference type="ARBA" id="ARBA00022490"/>
    </source>
</evidence>
<evidence type="ECO:0000256" key="21">
    <source>
        <dbReference type="SAM" id="MobiDB-lite"/>
    </source>
</evidence>
<dbReference type="InterPro" id="IPR008266">
    <property type="entry name" value="Tyr_kinase_AS"/>
</dbReference>
<dbReference type="SMART" id="SM00219">
    <property type="entry name" value="TyrKc"/>
    <property type="match status" value="1"/>
</dbReference>
<dbReference type="GO" id="GO:0005524">
    <property type="term" value="F:ATP binding"/>
    <property type="evidence" value="ECO:0007669"/>
    <property type="project" value="UniProtKB-UniRule"/>
</dbReference>
<keyword evidence="15" id="KW-0472">Membrane</keyword>
<evidence type="ECO:0000256" key="9">
    <source>
        <dbReference type="ARBA" id="ARBA00022553"/>
    </source>
</evidence>
<evidence type="ECO:0000256" key="4">
    <source>
        <dbReference type="ARBA" id="ARBA00004496"/>
    </source>
</evidence>
<evidence type="ECO:0000259" key="22">
    <source>
        <dbReference type="PROSITE" id="PS50011"/>
    </source>
</evidence>
<comment type="similarity">
    <text evidence="5">Belongs to the IUNH family.</text>
</comment>
<dbReference type="PANTHER" id="PTHR46221">
    <property type="entry name" value="FERM AND PDZ DOMAIN-CONTAINING PROTEIN FAMILY MEMBER"/>
    <property type="match status" value="1"/>
</dbReference>
<dbReference type="GO" id="GO:0005925">
    <property type="term" value="C:focal adhesion"/>
    <property type="evidence" value="ECO:0007669"/>
    <property type="project" value="UniProtKB-SubCell"/>
</dbReference>
<dbReference type="FunFam" id="3.30.200.20:FF:000194">
    <property type="entry name" value="protein-tyrosine kinase 2-beta isoform X1"/>
    <property type="match status" value="1"/>
</dbReference>
<evidence type="ECO:0000256" key="12">
    <source>
        <dbReference type="ARBA" id="ARBA00022777"/>
    </source>
</evidence>
<dbReference type="Pfam" id="PF03623">
    <property type="entry name" value="Focal_AT"/>
    <property type="match status" value="1"/>
</dbReference>
<dbReference type="SUPFAM" id="SSF54236">
    <property type="entry name" value="Ubiquitin-like"/>
    <property type="match status" value="1"/>
</dbReference>
<dbReference type="SUPFAM" id="SSF47031">
    <property type="entry name" value="Second domain of FERM"/>
    <property type="match status" value="1"/>
</dbReference>
<keyword evidence="13 20" id="KW-0067">ATP-binding</keyword>
<feature type="domain" description="FERM" evidence="23">
    <location>
        <begin position="39"/>
        <end position="358"/>
    </location>
</feature>
<protein>
    <recommendedName>
        <fullName evidence="6">non-specific protein-tyrosine kinase</fullName>
        <ecNumber evidence="6">2.7.10.2</ecNumber>
    </recommendedName>
</protein>
<feature type="region of interest" description="Disordered" evidence="21">
    <location>
        <begin position="682"/>
        <end position="708"/>
    </location>
</feature>
<keyword evidence="12" id="KW-0418">Kinase</keyword>
<organism evidence="24 25">
    <name type="scientific">Scophthalmus maximus</name>
    <name type="common">Turbot</name>
    <name type="synonym">Psetta maxima</name>
    <dbReference type="NCBI Taxonomy" id="52904"/>
    <lineage>
        <taxon>Eukaryota</taxon>
        <taxon>Metazoa</taxon>
        <taxon>Chordata</taxon>
        <taxon>Craniata</taxon>
        <taxon>Vertebrata</taxon>
        <taxon>Euteleostomi</taxon>
        <taxon>Actinopterygii</taxon>
        <taxon>Neopterygii</taxon>
        <taxon>Teleostei</taxon>
        <taxon>Neoteleostei</taxon>
        <taxon>Acanthomorphata</taxon>
        <taxon>Carangaria</taxon>
        <taxon>Pleuronectiformes</taxon>
        <taxon>Pleuronectoidei</taxon>
        <taxon>Scophthalmidae</taxon>
        <taxon>Scophthalmus</taxon>
    </lineage>
</organism>
<dbReference type="Pfam" id="PF01156">
    <property type="entry name" value="IU_nuc_hydro"/>
    <property type="match status" value="1"/>
</dbReference>
<dbReference type="InterPro" id="IPR035963">
    <property type="entry name" value="FERM_2"/>
</dbReference>
<feature type="domain" description="Protein kinase" evidence="22">
    <location>
        <begin position="421"/>
        <end position="681"/>
    </location>
</feature>
<feature type="region of interest" description="Disordered" evidence="21">
    <location>
        <begin position="839"/>
        <end position="872"/>
    </location>
</feature>
<dbReference type="STRING" id="52904.ENSSMAP00000007012"/>
<comment type="subcellular location">
    <subcellularLocation>
        <location evidence="1">Cell junction</location>
        <location evidence="1">Focal adhesion</location>
    </subcellularLocation>
    <subcellularLocation>
        <location evidence="3">Cell membrane</location>
        <topology evidence="3">Peripheral membrane protein</topology>
        <orientation evidence="3">Cytoplasmic side</orientation>
    </subcellularLocation>
    <subcellularLocation>
        <location evidence="2">Cell projection</location>
    </subcellularLocation>
    <subcellularLocation>
        <location evidence="4">Cytoplasm</location>
    </subcellularLocation>
</comment>
<dbReference type="InterPro" id="IPR011009">
    <property type="entry name" value="Kinase-like_dom_sf"/>
</dbReference>
<dbReference type="InterPro" id="IPR001245">
    <property type="entry name" value="Ser-Thr/Tyr_kinase_cat_dom"/>
</dbReference>
<dbReference type="PROSITE" id="PS50057">
    <property type="entry name" value="FERM_3"/>
    <property type="match status" value="1"/>
</dbReference>
<evidence type="ECO:0000256" key="18">
    <source>
        <dbReference type="ARBA" id="ARBA00051245"/>
    </source>
</evidence>
<evidence type="ECO:0000256" key="17">
    <source>
        <dbReference type="ARBA" id="ARBA00023273"/>
    </source>
</evidence>
<accession>A0A2U9AVS5</accession>
<dbReference type="Pfam" id="PF00373">
    <property type="entry name" value="FERM_M"/>
    <property type="match status" value="1"/>
</dbReference>
<dbReference type="FunFam" id="1.20.80.10:FF:000004">
    <property type="entry name" value="Protein-tyrosine kinase 2-beta isoform 1"/>
    <property type="match status" value="1"/>
</dbReference>
<dbReference type="Pfam" id="PF07714">
    <property type="entry name" value="PK_Tyr_Ser-Thr"/>
    <property type="match status" value="1"/>
</dbReference>
<dbReference type="EC" id="2.7.10.2" evidence="6"/>
<dbReference type="InterPro" id="IPR041784">
    <property type="entry name" value="FAK1/PYK2_FERM_C"/>
</dbReference>
<dbReference type="InterPro" id="IPR036137">
    <property type="entry name" value="Focal_adhe_kin_target_dom_sf"/>
</dbReference>
<keyword evidence="14" id="KW-0965">Cell junction</keyword>
<dbReference type="InterPro" id="IPR017441">
    <property type="entry name" value="Protein_kinase_ATP_BS"/>
</dbReference>
<dbReference type="CDD" id="cd13190">
    <property type="entry name" value="FERM_C_FAK1"/>
    <property type="match status" value="1"/>
</dbReference>
<dbReference type="Pfam" id="PF21477">
    <property type="entry name" value="FERM_C_FAK1"/>
    <property type="match status" value="1"/>
</dbReference>
<evidence type="ECO:0000256" key="1">
    <source>
        <dbReference type="ARBA" id="ARBA00004246"/>
    </source>
</evidence>
<dbReference type="Gene3D" id="1.20.120.330">
    <property type="entry name" value="Nucleotidyltransferases domain 2"/>
    <property type="match status" value="1"/>
</dbReference>
<keyword evidence="8" id="KW-0963">Cytoplasm</keyword>
<dbReference type="InterPro" id="IPR000719">
    <property type="entry name" value="Prot_kinase_dom"/>
</dbReference>
<feature type="compositionally biased region" description="Basic and acidic residues" evidence="21">
    <location>
        <begin position="1000"/>
        <end position="1009"/>
    </location>
</feature>
<dbReference type="GO" id="GO:0042995">
    <property type="term" value="C:cell projection"/>
    <property type="evidence" value="ECO:0007669"/>
    <property type="project" value="UniProtKB-SubCell"/>
</dbReference>
<dbReference type="GO" id="GO:0007165">
    <property type="term" value="P:signal transduction"/>
    <property type="evidence" value="ECO:0007669"/>
    <property type="project" value="UniProtKB-ARBA"/>
</dbReference>
<dbReference type="PROSITE" id="PS00107">
    <property type="entry name" value="PROTEIN_KINASE_ATP"/>
    <property type="match status" value="1"/>
</dbReference>
<dbReference type="SUPFAM" id="SSF56112">
    <property type="entry name" value="Protein kinase-like (PK-like)"/>
    <property type="match status" value="1"/>
</dbReference>
<dbReference type="InterPro" id="IPR005189">
    <property type="entry name" value="Focal_adhesion_kin_target_dom"/>
</dbReference>
<keyword evidence="9" id="KW-0597">Phosphoprotein</keyword>
<sequence length="1355" mass="151874">MSGDTSTLYWRSMSSNSRSDSSDVSPTTTVARDSIFPVKIIKVCFLSNSSNLGKNFKLVRCEEGWTVKDVIHVVLSSGCVGPEVKHSLSYGLLLKHLKSSEMHWLHPDLTVSELTQRYEQQHLEAEWRYDLRLRYIPSDFMEKFQDDRTTMLYFYQQVRSDYMQQYASKVSDGMALQLGCLEIRRFYKDMNPNGLEKKSNVELLEKDVGLDLFFPRELIDSMKPKQLRRLIQQTFQGYSTLKQEQCVAKFFTTLAQCYSFTEESFACQLLHGWGISIDLVVGPEGISQQTENSTPVCLAAFSQVRSISCTAGSEGRALLSVHMEGAVEPLSVHTTSLSVAENMADLIDGYCRLESSSESSLIVRPSKGRNTRQKLPDIPKHFASTPLMLSLDILPNSDIYAEISESGADSGDKHRICRDDIVVGQILGEGFFGEVHDGVYKSPTGERIRVAVKTCKDCSADVKEKFLSEAGLMKNLDHPHIVRLVGVIEVDPVWIVMELYEHGELGHYLVEKQNILTRPTLILYCLQLCKALAYLDGLNMVHRDIAVRNVLVKSPDCVKLGDFGLSRYIDEHEYYKASISRLPIKWMAPESINFRRFTTASDVWMFGVCVWEIFSTAQQPFSWLENGQVIIQLESGVRLPKPHFCPPTVYSLLTRCWAYEPHARPGFSQLVGSLSEIHRMESEQELKADRSHPVPSVFNSSHTDPPPKHAVNGIQSHAVPLCHVSFTRYNFKVWTQGSFSKALPQMTCSVFFSLTSHPDSKATPFLESRAHRWNTSGHTQRRRSTVSAETDTMRAWEKEQAQVENTLQRQRKEMLMDGQWLEQEERQLDPVARLDSQITPAEKSPENGPPEKPPMPPSVTQPRPTAELERSGDQVYTGVMVMVKQVVQLKNDVGTLPASEYPSAVRAVGVTLRGLIQSVDEILPSLHCSVTTEIEGTKKLLNKDLGELISKMRLAQQNSITSLKEECQRQMLAAAHTLALDSKNLLDAVDQARVRADLAKPGVDSREAEDSGEGCPPWSGQSAARRRGEKTQDKLTRMKKKLIIDVDTGVDDAQAIMVALANPDVEVLGITCCHGNTPLENVLKNTLRVLKVCNRLDIPVYRGCAEPLLARKLHAGDFHGKDGLGDVPDPDAPGLELLQKEKAVQAIIKMVNENPGQVRLVATAPLTNVAMAVKLDPSLPEKLKALYIMGGNTESRGNTTVCGEFNFVADSEAAHIVLDRYTCPTYIATWEFSCRNSLPWSFCDTWLAQGTDKARFMERISCHTRKMVQTERYQKELVSGPGFNTCDVYAVAAAIDDTLVTESEQVAVTVELEGTYTRGMMVVDHMDLLKKKHKVSIMKKVDLERFKQMLMAALK</sequence>
<dbReference type="GO" id="GO:0005886">
    <property type="term" value="C:plasma membrane"/>
    <property type="evidence" value="ECO:0007669"/>
    <property type="project" value="UniProtKB-SubCell"/>
</dbReference>
<dbReference type="CDD" id="cd14473">
    <property type="entry name" value="FERM_B-lobe"/>
    <property type="match status" value="1"/>
</dbReference>
<keyword evidence="25" id="KW-1185">Reference proteome</keyword>
<evidence type="ECO:0000256" key="2">
    <source>
        <dbReference type="ARBA" id="ARBA00004316"/>
    </source>
</evidence>